<reference evidence="11 12" key="1">
    <citation type="submission" date="2015-10" db="EMBL/GenBank/DDBJ databases">
        <title>Full genome of DAOMC 229536 Phialocephala scopiformis, a fungal endophyte of spruce producing the potent anti-insectan compound rugulosin.</title>
        <authorList>
            <consortium name="DOE Joint Genome Institute"/>
            <person name="Walker A.K."/>
            <person name="Frasz S.L."/>
            <person name="Seifert K.A."/>
            <person name="Miller J.D."/>
            <person name="Mondo S.J."/>
            <person name="Labutti K."/>
            <person name="Lipzen A."/>
            <person name="Dockter R."/>
            <person name="Kennedy M."/>
            <person name="Grigoriev I.V."/>
            <person name="Spatafora J.W."/>
        </authorList>
    </citation>
    <scope>NUCLEOTIDE SEQUENCE [LARGE SCALE GENOMIC DNA]</scope>
    <source>
        <strain evidence="11 12">CBS 120377</strain>
    </source>
</reference>
<dbReference type="Proteomes" id="UP000070700">
    <property type="component" value="Unassembled WGS sequence"/>
</dbReference>
<evidence type="ECO:0000256" key="6">
    <source>
        <dbReference type="ARBA" id="ARBA00023157"/>
    </source>
</evidence>
<dbReference type="Gene3D" id="3.40.50.1820">
    <property type="entry name" value="alpha/beta hydrolase"/>
    <property type="match status" value="1"/>
</dbReference>
<dbReference type="EC" id="3.1.1.74" evidence="2"/>
<dbReference type="RefSeq" id="XP_018064827.1">
    <property type="nucleotide sequence ID" value="XM_018217854.1"/>
</dbReference>
<name>A0A132BDG5_MOLSC</name>
<dbReference type="KEGG" id="psco:LY89DRAFT_710738"/>
<accession>A0A132BDG5</accession>
<dbReference type="PANTHER" id="PTHR48250:SF1">
    <property type="entry name" value="CUTINASE"/>
    <property type="match status" value="1"/>
</dbReference>
<evidence type="ECO:0000313" key="12">
    <source>
        <dbReference type="Proteomes" id="UP000070700"/>
    </source>
</evidence>
<keyword evidence="5" id="KW-0378">Hydrolase</keyword>
<protein>
    <recommendedName>
        <fullName evidence="2">cutinase</fullName>
        <ecNumber evidence="2">3.1.1.74</ecNumber>
    </recommendedName>
</protein>
<gene>
    <name evidence="11" type="ORF">LY89DRAFT_710738</name>
</gene>
<dbReference type="GO" id="GO:0016052">
    <property type="term" value="P:carbohydrate catabolic process"/>
    <property type="evidence" value="ECO:0007669"/>
    <property type="project" value="TreeGrafter"/>
</dbReference>
<dbReference type="Pfam" id="PF01083">
    <property type="entry name" value="Cutinase"/>
    <property type="match status" value="1"/>
</dbReference>
<proteinExistence type="inferred from homology"/>
<evidence type="ECO:0000256" key="7">
    <source>
        <dbReference type="ARBA" id="ARBA00034045"/>
    </source>
</evidence>
<feature type="active site" description="Nucleophile" evidence="8">
    <location>
        <position position="126"/>
    </location>
</feature>
<dbReference type="GeneID" id="28827580"/>
<dbReference type="InterPro" id="IPR029058">
    <property type="entry name" value="AB_hydrolase_fold"/>
</dbReference>
<dbReference type="EMBL" id="KQ947429">
    <property type="protein sequence ID" value="KUJ10472.1"/>
    <property type="molecule type" value="Genomic_DNA"/>
</dbReference>
<feature type="active site" evidence="8">
    <location>
        <position position="178"/>
    </location>
</feature>
<dbReference type="AlphaFoldDB" id="A0A132BDG5"/>
<dbReference type="OrthoDB" id="2975078at2759"/>
<evidence type="ECO:0000256" key="8">
    <source>
        <dbReference type="PIRSR" id="PIRSR611150-1"/>
    </source>
</evidence>
<feature type="chain" id="PRO_5007288157" description="cutinase" evidence="10">
    <location>
        <begin position="21"/>
        <end position="211"/>
    </location>
</feature>
<evidence type="ECO:0000256" key="1">
    <source>
        <dbReference type="ARBA" id="ARBA00007534"/>
    </source>
</evidence>
<feature type="disulfide bond" evidence="9">
    <location>
        <begin position="40"/>
        <end position="115"/>
    </location>
</feature>
<dbReference type="SUPFAM" id="SSF53474">
    <property type="entry name" value="alpha/beta-Hydrolases"/>
    <property type="match status" value="1"/>
</dbReference>
<dbReference type="InterPro" id="IPR000675">
    <property type="entry name" value="Cutinase/axe"/>
</dbReference>
<comment type="similarity">
    <text evidence="1">Belongs to the cutinase family.</text>
</comment>
<evidence type="ECO:0000256" key="2">
    <source>
        <dbReference type="ARBA" id="ARBA00013095"/>
    </source>
</evidence>
<keyword evidence="4 10" id="KW-0732">Signal</keyword>
<sequence>MKTSSTTSVALLALLSLTIASPLQRRASDTANDLTNGSGCKAMTVVFARGTTETGNVGTLAGPPFFSALQQQVGASNVAVQGVDYPADIPGFLAGGDKAGSALMAKMVGMAMTTCPDTKVVMAGYSQGGQLVHNAAKMLSASQSAAVSSAVIFGDPDNGAAVGSVPAAKTKVICHTGDNICQNGDAILAPHLTYSTNAGEAASFVAGAAGM</sequence>
<dbReference type="PANTHER" id="PTHR48250">
    <property type="entry name" value="CUTINASE 2-RELATED"/>
    <property type="match status" value="1"/>
</dbReference>
<dbReference type="PRINTS" id="PR00129">
    <property type="entry name" value="CUTINASE"/>
</dbReference>
<keyword evidence="3" id="KW-0719">Serine esterase</keyword>
<dbReference type="InParanoid" id="A0A132BDG5"/>
<feature type="signal peptide" evidence="10">
    <location>
        <begin position="1"/>
        <end position="20"/>
    </location>
</feature>
<evidence type="ECO:0000256" key="9">
    <source>
        <dbReference type="PIRSR" id="PIRSR611150-2"/>
    </source>
</evidence>
<dbReference type="SMART" id="SM01110">
    <property type="entry name" value="Cutinase"/>
    <property type="match status" value="1"/>
</dbReference>
<dbReference type="InterPro" id="IPR011150">
    <property type="entry name" value="Cutinase_monf"/>
</dbReference>
<evidence type="ECO:0000256" key="3">
    <source>
        <dbReference type="ARBA" id="ARBA00022487"/>
    </source>
</evidence>
<dbReference type="GO" id="GO:0050525">
    <property type="term" value="F:cutinase activity"/>
    <property type="evidence" value="ECO:0007669"/>
    <property type="project" value="UniProtKB-EC"/>
</dbReference>
<keyword evidence="6 9" id="KW-1015">Disulfide bond</keyword>
<comment type="catalytic activity">
    <reaction evidence="7">
        <text>cutin + H2O = cutin monomers.</text>
        <dbReference type="EC" id="3.1.1.74"/>
    </reaction>
</comment>
<keyword evidence="12" id="KW-1185">Reference proteome</keyword>
<evidence type="ECO:0000313" key="11">
    <source>
        <dbReference type="EMBL" id="KUJ10472.1"/>
    </source>
</evidence>
<feature type="disulfide bond" evidence="9">
    <location>
        <begin position="174"/>
        <end position="181"/>
    </location>
</feature>
<organism evidence="11 12">
    <name type="scientific">Mollisia scopiformis</name>
    <name type="common">Conifer needle endophyte fungus</name>
    <name type="synonym">Phialocephala scopiformis</name>
    <dbReference type="NCBI Taxonomy" id="149040"/>
    <lineage>
        <taxon>Eukaryota</taxon>
        <taxon>Fungi</taxon>
        <taxon>Dikarya</taxon>
        <taxon>Ascomycota</taxon>
        <taxon>Pezizomycotina</taxon>
        <taxon>Leotiomycetes</taxon>
        <taxon>Helotiales</taxon>
        <taxon>Mollisiaceae</taxon>
        <taxon>Mollisia</taxon>
    </lineage>
</organism>
<feature type="active site" evidence="8">
    <location>
        <position position="191"/>
    </location>
</feature>
<evidence type="ECO:0000256" key="4">
    <source>
        <dbReference type="ARBA" id="ARBA00022729"/>
    </source>
</evidence>
<dbReference type="GO" id="GO:0005576">
    <property type="term" value="C:extracellular region"/>
    <property type="evidence" value="ECO:0007669"/>
    <property type="project" value="InterPro"/>
</dbReference>
<evidence type="ECO:0000256" key="10">
    <source>
        <dbReference type="SAM" id="SignalP"/>
    </source>
</evidence>
<evidence type="ECO:0000256" key="5">
    <source>
        <dbReference type="ARBA" id="ARBA00022801"/>
    </source>
</evidence>